<gene>
    <name evidence="1" type="ORF">CLV30_101427</name>
</gene>
<reference evidence="1 2" key="1">
    <citation type="submission" date="2018-03" db="EMBL/GenBank/DDBJ databases">
        <title>Genomic Encyclopedia of Archaeal and Bacterial Type Strains, Phase II (KMG-II): from individual species to whole genera.</title>
        <authorList>
            <person name="Goeker M."/>
        </authorList>
    </citation>
    <scope>NUCLEOTIDE SEQUENCE [LARGE SCALE GENOMIC DNA]</scope>
    <source>
        <strain evidence="1 2">DSM 45211</strain>
    </source>
</reference>
<evidence type="ECO:0000313" key="2">
    <source>
        <dbReference type="Proteomes" id="UP000243528"/>
    </source>
</evidence>
<dbReference type="EMBL" id="PYGE01000001">
    <property type="protein sequence ID" value="PSL08455.1"/>
    <property type="molecule type" value="Genomic_DNA"/>
</dbReference>
<keyword evidence="2" id="KW-1185">Reference proteome</keyword>
<evidence type="ECO:0000313" key="1">
    <source>
        <dbReference type="EMBL" id="PSL08455.1"/>
    </source>
</evidence>
<comment type="caution">
    <text evidence="1">The sequence shown here is derived from an EMBL/GenBank/DDBJ whole genome shotgun (WGS) entry which is preliminary data.</text>
</comment>
<sequence length="94" mass="11092">MEFDFTSAFANFAPTLSNMIDYLLTHGSGQLGRHSVADEPTERSELHRGTWRDEVVVPWKALQNRRFTQRDRSILLRMSEPTRTEVVRQRRDSW</sequence>
<protein>
    <submittedName>
        <fullName evidence="1">Uncharacterized protein</fullName>
    </submittedName>
</protein>
<accession>A0A2P8EG62</accession>
<proteinExistence type="predicted"/>
<name>A0A2P8EG62_9ACTN</name>
<organism evidence="1 2">
    <name type="scientific">Haloactinopolyspora alba</name>
    <dbReference type="NCBI Taxonomy" id="648780"/>
    <lineage>
        <taxon>Bacteria</taxon>
        <taxon>Bacillati</taxon>
        <taxon>Actinomycetota</taxon>
        <taxon>Actinomycetes</taxon>
        <taxon>Jiangellales</taxon>
        <taxon>Jiangellaceae</taxon>
        <taxon>Haloactinopolyspora</taxon>
    </lineage>
</organism>
<dbReference type="AlphaFoldDB" id="A0A2P8EG62"/>
<dbReference type="Proteomes" id="UP000243528">
    <property type="component" value="Unassembled WGS sequence"/>
</dbReference>